<sequence>MKSMFLGLCMLFVCLLGNAQDNPLPKLDLALFSTDHKQNDTSAHAIVLFEHGRTELEFSESDRALMVVHNVHARIKILDKDGASSANISIPLYKYGSDMEYVRDIKGRTHNFENGKLVTDDLKKEAIFTDKTSQYRHELKFTLPNIKDNSIIEYSYRLLSPGVRNFRTWYFQSDLPKLHSEYVAVIPATFVYNTNLKGYLGLTDQKSTVLNKHFLLGGDRQDCSKMTYIIEDVPAFKVEDFMLAPINYISSINYELRTYLDPHGPHTNYAKNWSDIDQDLMAAKEFGGQVKNKGAFKDLLPTILAGKESKLDKAKAMYYYIQKNISHNNVLGKYAEIGIKKALETKKGNIADINLGLVAGLNAADIEAYPVIISTRNNGIPNFLFPAMTDFNAVICMAKIDGKDYLLDASEKFLPFGELSISSINDRGRVIFSRDRSDWVPLKNEVSSKRLYNILGKLDSTGKITGTIRVQYTGLDAISKRNEIDGFNSFEEYEEKQMEHVTSMRLLSSKVENIDDMEKPLVEQLEFEMELRENFRPDGILLNPIIYERTTKNPFKLEERNYHVDLGAPRGETYNINISIPSGYTISNKPKDSAMTLPESTAKYTFRSIYDNNILMLQQTTFLNKAIFTPEEYFHLKEFFSRIIQQQMTDFQFKKI</sequence>
<evidence type="ECO:0000256" key="1">
    <source>
        <dbReference type="SAM" id="SignalP"/>
    </source>
</evidence>
<dbReference type="Gene3D" id="2.60.40.3140">
    <property type="match status" value="1"/>
</dbReference>
<dbReference type="Proteomes" id="UP000215355">
    <property type="component" value="Chromosome 1"/>
</dbReference>
<feature type="domain" description="DUF3857" evidence="3">
    <location>
        <begin position="67"/>
        <end position="199"/>
    </location>
</feature>
<dbReference type="InterPro" id="IPR002931">
    <property type="entry name" value="Transglutaminase-like"/>
</dbReference>
<reference evidence="4 5" key="1">
    <citation type="submission" date="2017-06" db="EMBL/GenBank/DDBJ databases">
        <authorList>
            <consortium name="Pathogen Informatics"/>
        </authorList>
    </citation>
    <scope>NUCLEOTIDE SEQUENCE [LARGE SCALE GENOMIC DNA]</scope>
    <source>
        <strain evidence="4 5">NCTC12149</strain>
    </source>
</reference>
<evidence type="ECO:0000313" key="5">
    <source>
        <dbReference type="Proteomes" id="UP000215355"/>
    </source>
</evidence>
<dbReference type="RefSeq" id="WP_093098119.1">
    <property type="nucleotide sequence ID" value="NZ_FNGK01000002.1"/>
</dbReference>
<feature type="domain" description="Transglutaminase-like" evidence="2">
    <location>
        <begin position="300"/>
        <end position="377"/>
    </location>
</feature>
<dbReference type="InterPro" id="IPR038765">
    <property type="entry name" value="Papain-like_cys_pep_sf"/>
</dbReference>
<keyword evidence="1" id="KW-0732">Signal</keyword>
<evidence type="ECO:0000259" key="2">
    <source>
        <dbReference type="Pfam" id="PF01841"/>
    </source>
</evidence>
<dbReference type="EMBL" id="LT906468">
    <property type="protein sequence ID" value="SNV53565.1"/>
    <property type="molecule type" value="Genomic_DNA"/>
</dbReference>
<gene>
    <name evidence="4" type="ORF">SAMEA4412673_02915</name>
</gene>
<name>A0AAJ5C126_9SPHI</name>
<dbReference type="KEGG" id="smiz:4412673_02915"/>
<proteinExistence type="predicted"/>
<evidence type="ECO:0000313" key="4">
    <source>
        <dbReference type="EMBL" id="SNV53565.1"/>
    </source>
</evidence>
<dbReference type="Pfam" id="PF01841">
    <property type="entry name" value="Transglut_core"/>
    <property type="match status" value="1"/>
</dbReference>
<protein>
    <submittedName>
        <fullName evidence="4">Domain of Uncharacterized Function with PDB structure</fullName>
    </submittedName>
</protein>
<feature type="signal peptide" evidence="1">
    <location>
        <begin position="1"/>
        <end position="19"/>
    </location>
</feature>
<evidence type="ECO:0000259" key="3">
    <source>
        <dbReference type="Pfam" id="PF12969"/>
    </source>
</evidence>
<feature type="chain" id="PRO_5042465870" evidence="1">
    <location>
        <begin position="20"/>
        <end position="656"/>
    </location>
</feature>
<dbReference type="Pfam" id="PF12969">
    <property type="entry name" value="DUF3857"/>
    <property type="match status" value="1"/>
</dbReference>
<accession>A0AAJ5C126</accession>
<dbReference type="SUPFAM" id="SSF54001">
    <property type="entry name" value="Cysteine proteinases"/>
    <property type="match status" value="1"/>
</dbReference>
<dbReference type="AlphaFoldDB" id="A0AAJ5C126"/>
<organism evidence="4 5">
    <name type="scientific">Sphingobacterium mizutaii</name>
    <dbReference type="NCBI Taxonomy" id="1010"/>
    <lineage>
        <taxon>Bacteria</taxon>
        <taxon>Pseudomonadati</taxon>
        <taxon>Bacteroidota</taxon>
        <taxon>Sphingobacteriia</taxon>
        <taxon>Sphingobacteriales</taxon>
        <taxon>Sphingobacteriaceae</taxon>
        <taxon>Sphingobacterium</taxon>
    </lineage>
</organism>
<dbReference type="Gene3D" id="3.10.620.30">
    <property type="match status" value="1"/>
</dbReference>
<dbReference type="Gene3D" id="2.60.120.1130">
    <property type="match status" value="1"/>
</dbReference>
<dbReference type="InterPro" id="IPR024618">
    <property type="entry name" value="DUF3857"/>
</dbReference>